<dbReference type="InterPro" id="IPR001173">
    <property type="entry name" value="Glyco_trans_2-like"/>
</dbReference>
<keyword evidence="3" id="KW-0328">Glycosyltransferase</keyword>
<dbReference type="EMBL" id="JACEQY010000022">
    <property type="protein sequence ID" value="MBA4863667.1"/>
    <property type="molecule type" value="Genomic_DNA"/>
</dbReference>
<organism evidence="7 8">
    <name type="scientific">Streptomyces himalayensis subsp. aureolus</name>
    <dbReference type="NCBI Taxonomy" id="2758039"/>
    <lineage>
        <taxon>Bacteria</taxon>
        <taxon>Bacillati</taxon>
        <taxon>Actinomycetota</taxon>
        <taxon>Actinomycetes</taxon>
        <taxon>Kitasatosporales</taxon>
        <taxon>Streptomycetaceae</taxon>
        <taxon>Streptomyces</taxon>
        <taxon>Streptomyces himalayensis</taxon>
    </lineage>
</organism>
<gene>
    <name evidence="7" type="ORF">H1V43_20220</name>
</gene>
<evidence type="ECO:0000256" key="1">
    <source>
        <dbReference type="ARBA" id="ARBA00004776"/>
    </source>
</evidence>
<keyword evidence="4 7" id="KW-0808">Transferase</keyword>
<evidence type="ECO:0000256" key="2">
    <source>
        <dbReference type="ARBA" id="ARBA00006739"/>
    </source>
</evidence>
<dbReference type="PANTHER" id="PTHR43179">
    <property type="entry name" value="RHAMNOSYLTRANSFERASE WBBL"/>
    <property type="match status" value="1"/>
</dbReference>
<reference evidence="7 8" key="1">
    <citation type="submission" date="2020-07" db="EMBL/GenBank/DDBJ databases">
        <title>Streptomyces isolated from Indian soil.</title>
        <authorList>
            <person name="Mandal S."/>
            <person name="Maiti P.K."/>
        </authorList>
    </citation>
    <scope>NUCLEOTIDE SEQUENCE [LARGE SCALE GENOMIC DNA]</scope>
    <source>
        <strain evidence="7 8">PSKA54</strain>
    </source>
</reference>
<dbReference type="InterPro" id="IPR029044">
    <property type="entry name" value="Nucleotide-diphossugar_trans"/>
</dbReference>
<evidence type="ECO:0000313" key="7">
    <source>
        <dbReference type="EMBL" id="MBA4863667.1"/>
    </source>
</evidence>
<name>A0A7W2D2N0_9ACTN</name>
<evidence type="ECO:0000313" key="8">
    <source>
        <dbReference type="Proteomes" id="UP000586976"/>
    </source>
</evidence>
<comment type="pathway">
    <text evidence="1">Cell wall biogenesis; cell wall polysaccharide biosynthesis.</text>
</comment>
<evidence type="ECO:0000256" key="4">
    <source>
        <dbReference type="ARBA" id="ARBA00022679"/>
    </source>
</evidence>
<accession>A0A7W2D2N0</accession>
<feature type="domain" description="Glycosyltransferase 2-like" evidence="6">
    <location>
        <begin position="67"/>
        <end position="171"/>
    </location>
</feature>
<comment type="similarity">
    <text evidence="2">Belongs to the glycosyltransferase 2 family.</text>
</comment>
<feature type="compositionally biased region" description="Polar residues" evidence="5">
    <location>
        <begin position="28"/>
        <end position="39"/>
    </location>
</feature>
<feature type="region of interest" description="Disordered" evidence="5">
    <location>
        <begin position="1"/>
        <end position="66"/>
    </location>
</feature>
<proteinExistence type="inferred from homology"/>
<dbReference type="Proteomes" id="UP000586976">
    <property type="component" value="Unassembled WGS sequence"/>
</dbReference>
<evidence type="ECO:0000259" key="6">
    <source>
        <dbReference type="Pfam" id="PF00535"/>
    </source>
</evidence>
<dbReference type="Gene3D" id="3.90.550.10">
    <property type="entry name" value="Spore Coat Polysaccharide Biosynthesis Protein SpsA, Chain A"/>
    <property type="match status" value="1"/>
</dbReference>
<evidence type="ECO:0000256" key="3">
    <source>
        <dbReference type="ARBA" id="ARBA00022676"/>
    </source>
</evidence>
<sequence length="412" mass="43606">MVRRRESVGGPGAVGRPRPVSGHETASGPATASGPQTPSGPAKASAPQTASGLDRRGGDGTDPDYAIVIPTLGRPSLSVCLRALADGRGPLPRRIVLVDDRRPPGDRDSLAGAIPDALRPLVEVVRGRAAGPAAARNTGWAAAHEQWIAFLDDDVVPGTTWAADLAADVLAAGPRTAGVQGRISVPLPQDRRATDWERNTAGLATARWITADMAYRRAALEAVGGFDERFPRAFREDADLALRIAEDGWELTVGTRRTTHPVRPADRWVSVRMQAGNADDVLMNRIHGRDWWERAGAPRGRLPRHLAVTGAAAACLLCGVAGRRRPAAVTAALWLAGTAEFAAARILPGPRTRDEVTTMVASSLLIPPVAAAHWMKGIVRRHGPFRGVAAPGGPLHPQRVAARHRTVFDAPA</sequence>
<comment type="caution">
    <text evidence="7">The sequence shown here is derived from an EMBL/GenBank/DDBJ whole genome shotgun (WGS) entry which is preliminary data.</text>
</comment>
<dbReference type="PANTHER" id="PTHR43179:SF12">
    <property type="entry name" value="GALACTOFURANOSYLTRANSFERASE GLFT2"/>
    <property type="match status" value="1"/>
</dbReference>
<dbReference type="AlphaFoldDB" id="A0A7W2D2N0"/>
<evidence type="ECO:0000256" key="5">
    <source>
        <dbReference type="SAM" id="MobiDB-lite"/>
    </source>
</evidence>
<dbReference type="GO" id="GO:0016757">
    <property type="term" value="F:glycosyltransferase activity"/>
    <property type="evidence" value="ECO:0007669"/>
    <property type="project" value="UniProtKB-KW"/>
</dbReference>
<protein>
    <submittedName>
        <fullName evidence="7">Glycosyltransferase</fullName>
    </submittedName>
</protein>
<dbReference type="Pfam" id="PF00535">
    <property type="entry name" value="Glycos_transf_2"/>
    <property type="match status" value="1"/>
</dbReference>
<dbReference type="SUPFAM" id="SSF53448">
    <property type="entry name" value="Nucleotide-diphospho-sugar transferases"/>
    <property type="match status" value="1"/>
</dbReference>
<keyword evidence="8" id="KW-1185">Reference proteome</keyword>